<dbReference type="AlphaFoldDB" id="A0A327P3K6"/>
<keyword evidence="4" id="KW-1185">Reference proteome</keyword>
<dbReference type="InterPro" id="IPR011006">
    <property type="entry name" value="CheY-like_superfamily"/>
</dbReference>
<dbReference type="SMART" id="SM00448">
    <property type="entry name" value="REC"/>
    <property type="match status" value="1"/>
</dbReference>
<gene>
    <name evidence="3" type="ORF">LV83_03725</name>
</gene>
<dbReference type="InterPro" id="IPR052893">
    <property type="entry name" value="TCS_response_regulator"/>
</dbReference>
<dbReference type="Gene3D" id="3.40.50.2300">
    <property type="match status" value="1"/>
</dbReference>
<protein>
    <submittedName>
        <fullName evidence="3">Response regulator receiver domain-containing protein</fullName>
    </submittedName>
</protein>
<dbReference type="Pfam" id="PF00072">
    <property type="entry name" value="Response_reg"/>
    <property type="match status" value="1"/>
</dbReference>
<dbReference type="SUPFAM" id="SSF52172">
    <property type="entry name" value="CheY-like"/>
    <property type="match status" value="1"/>
</dbReference>
<feature type="modified residue" description="4-aspartylphosphate" evidence="1">
    <location>
        <position position="59"/>
    </location>
</feature>
<accession>A0A327P3K6</accession>
<comment type="caution">
    <text evidence="3">The sequence shown here is derived from an EMBL/GenBank/DDBJ whole genome shotgun (WGS) entry which is preliminary data.</text>
</comment>
<dbReference type="Proteomes" id="UP000249610">
    <property type="component" value="Unassembled WGS sequence"/>
</dbReference>
<name>A0A327P3K6_9BACT</name>
<proteinExistence type="predicted"/>
<keyword evidence="1" id="KW-0597">Phosphoprotein</keyword>
<dbReference type="PANTHER" id="PTHR44520">
    <property type="entry name" value="RESPONSE REGULATOR RCP1-RELATED"/>
    <property type="match status" value="1"/>
</dbReference>
<dbReference type="RefSeq" id="WP_111613040.1">
    <property type="nucleotide sequence ID" value="NZ_QLLK01000013.1"/>
</dbReference>
<dbReference type="PROSITE" id="PS50110">
    <property type="entry name" value="RESPONSE_REGULATORY"/>
    <property type="match status" value="1"/>
</dbReference>
<evidence type="ECO:0000313" key="3">
    <source>
        <dbReference type="EMBL" id="RAI85644.1"/>
    </source>
</evidence>
<evidence type="ECO:0000313" key="4">
    <source>
        <dbReference type="Proteomes" id="UP000249610"/>
    </source>
</evidence>
<feature type="domain" description="Response regulatory" evidence="2">
    <location>
        <begin position="4"/>
        <end position="127"/>
    </location>
</feature>
<dbReference type="EMBL" id="QLLK01000013">
    <property type="protein sequence ID" value="RAI85644.1"/>
    <property type="molecule type" value="Genomic_DNA"/>
</dbReference>
<organism evidence="3 4">
    <name type="scientific">Algoriphagus yeomjeoni</name>
    <dbReference type="NCBI Taxonomy" id="291403"/>
    <lineage>
        <taxon>Bacteria</taxon>
        <taxon>Pseudomonadati</taxon>
        <taxon>Bacteroidota</taxon>
        <taxon>Cytophagia</taxon>
        <taxon>Cytophagales</taxon>
        <taxon>Cyclobacteriaceae</taxon>
        <taxon>Algoriphagus</taxon>
    </lineage>
</organism>
<evidence type="ECO:0000256" key="1">
    <source>
        <dbReference type="PROSITE-ProRule" id="PRU00169"/>
    </source>
</evidence>
<dbReference type="GO" id="GO:0000160">
    <property type="term" value="P:phosphorelay signal transduction system"/>
    <property type="evidence" value="ECO:0007669"/>
    <property type="project" value="InterPro"/>
</dbReference>
<reference evidence="3 4" key="1">
    <citation type="submission" date="2018-06" db="EMBL/GenBank/DDBJ databases">
        <title>Genomic Encyclopedia of Archaeal and Bacterial Type Strains, Phase II (KMG-II): from individual species to whole genera.</title>
        <authorList>
            <person name="Goeker M."/>
        </authorList>
    </citation>
    <scope>NUCLEOTIDE SEQUENCE [LARGE SCALE GENOMIC DNA]</scope>
    <source>
        <strain evidence="3 4">DSM 23446</strain>
    </source>
</reference>
<sequence>MNKHLILIDDDPIYRFIIEKMAYIVYPAINIHHCENGLKGIECIKSLVDIENEIIILLDINMPVLDGWGMLEELKSNNIIDKNVSVFLVSSSTDEEDIIRSKSYDFIKNFFHKPLSIEVIQSIIFQD</sequence>
<evidence type="ECO:0000259" key="2">
    <source>
        <dbReference type="PROSITE" id="PS50110"/>
    </source>
</evidence>
<dbReference type="InterPro" id="IPR001789">
    <property type="entry name" value="Sig_transdc_resp-reg_receiver"/>
</dbReference>
<dbReference type="PANTHER" id="PTHR44520:SF2">
    <property type="entry name" value="RESPONSE REGULATOR RCP1"/>
    <property type="match status" value="1"/>
</dbReference>
<dbReference type="OrthoDB" id="1524091at2"/>